<reference evidence="4 5" key="1">
    <citation type="journal article" date="2021" name="Elife">
        <title>Chloroplast acquisition without the gene transfer in kleptoplastic sea slugs, Plakobranchus ocellatus.</title>
        <authorList>
            <person name="Maeda T."/>
            <person name="Takahashi S."/>
            <person name="Yoshida T."/>
            <person name="Shimamura S."/>
            <person name="Takaki Y."/>
            <person name="Nagai Y."/>
            <person name="Toyoda A."/>
            <person name="Suzuki Y."/>
            <person name="Arimoto A."/>
            <person name="Ishii H."/>
            <person name="Satoh N."/>
            <person name="Nishiyama T."/>
            <person name="Hasebe M."/>
            <person name="Maruyama T."/>
            <person name="Minagawa J."/>
            <person name="Obokata J."/>
            <person name="Shigenobu S."/>
        </authorList>
    </citation>
    <scope>NUCLEOTIDE SEQUENCE [LARGE SCALE GENOMIC DNA]</scope>
</reference>
<keyword evidence="4" id="KW-0255">Endonuclease</keyword>
<dbReference type="GO" id="GO:0000724">
    <property type="term" value="P:double-strand break repair via homologous recombination"/>
    <property type="evidence" value="ECO:0007669"/>
    <property type="project" value="TreeGrafter"/>
</dbReference>
<dbReference type="GO" id="GO:0003697">
    <property type="term" value="F:single-stranded DNA binding"/>
    <property type="evidence" value="ECO:0007669"/>
    <property type="project" value="TreeGrafter"/>
</dbReference>
<proteinExistence type="predicted"/>
<dbReference type="Proteomes" id="UP000735302">
    <property type="component" value="Unassembled WGS sequence"/>
</dbReference>
<keyword evidence="2" id="KW-0378">Hydrolase</keyword>
<keyword evidence="5" id="KW-1185">Reference proteome</keyword>
<dbReference type="GO" id="GO:0000014">
    <property type="term" value="F:single-stranded DNA endodeoxyribonuclease activity"/>
    <property type="evidence" value="ECO:0007669"/>
    <property type="project" value="TreeGrafter"/>
</dbReference>
<dbReference type="GO" id="GO:0000712">
    <property type="term" value="P:resolution of meiotic recombination intermediates"/>
    <property type="evidence" value="ECO:0007669"/>
    <property type="project" value="TreeGrafter"/>
</dbReference>
<evidence type="ECO:0000313" key="5">
    <source>
        <dbReference type="Proteomes" id="UP000735302"/>
    </source>
</evidence>
<gene>
    <name evidence="4" type="ORF">PoB_002182600</name>
</gene>
<dbReference type="GO" id="GO:1901255">
    <property type="term" value="P:nucleotide-excision repair involved in interstrand cross-link repair"/>
    <property type="evidence" value="ECO:0007669"/>
    <property type="project" value="TreeGrafter"/>
</dbReference>
<evidence type="ECO:0000256" key="1">
    <source>
        <dbReference type="ARBA" id="ARBA00022763"/>
    </source>
</evidence>
<dbReference type="PANTHER" id="PTHR10150">
    <property type="entry name" value="DNA REPAIR ENDONUCLEASE XPF"/>
    <property type="match status" value="1"/>
</dbReference>
<sequence>MYKGSVEEQRYLTTLRAEKEAFEYLIREKATMFIPEEQDGKNEYDVNLARDTGTKPTMSSRQGGADLMQVQKVIVDMREFRSELPSLIHKRGIDIEPVTIE</sequence>
<accession>A0AAV3ZLB7</accession>
<dbReference type="AlphaFoldDB" id="A0AAV3ZLB7"/>
<name>A0AAV3ZLB7_9GAST</name>
<feature type="non-terminal residue" evidence="4">
    <location>
        <position position="101"/>
    </location>
</feature>
<dbReference type="Gene3D" id="3.40.50.10130">
    <property type="match status" value="1"/>
</dbReference>
<dbReference type="GO" id="GO:0000110">
    <property type="term" value="C:nucleotide-excision repair factor 1 complex"/>
    <property type="evidence" value="ECO:0007669"/>
    <property type="project" value="TreeGrafter"/>
</dbReference>
<dbReference type="PANTHER" id="PTHR10150:SF0">
    <property type="entry name" value="DNA REPAIR ENDONUCLEASE XPF"/>
    <property type="match status" value="1"/>
</dbReference>
<protein>
    <submittedName>
        <fullName evidence="4">DNA repair endonuclease xpf</fullName>
    </submittedName>
</protein>
<dbReference type="GO" id="GO:0003684">
    <property type="term" value="F:damaged DNA binding"/>
    <property type="evidence" value="ECO:0007669"/>
    <property type="project" value="TreeGrafter"/>
</dbReference>
<organism evidence="4 5">
    <name type="scientific">Plakobranchus ocellatus</name>
    <dbReference type="NCBI Taxonomy" id="259542"/>
    <lineage>
        <taxon>Eukaryota</taxon>
        <taxon>Metazoa</taxon>
        <taxon>Spiralia</taxon>
        <taxon>Lophotrochozoa</taxon>
        <taxon>Mollusca</taxon>
        <taxon>Gastropoda</taxon>
        <taxon>Heterobranchia</taxon>
        <taxon>Euthyneura</taxon>
        <taxon>Panpulmonata</taxon>
        <taxon>Sacoglossa</taxon>
        <taxon>Placobranchoidea</taxon>
        <taxon>Plakobranchidae</taxon>
        <taxon>Plakobranchus</taxon>
    </lineage>
</organism>
<evidence type="ECO:0000313" key="4">
    <source>
        <dbReference type="EMBL" id="GFN95320.1"/>
    </source>
</evidence>
<keyword evidence="4" id="KW-0540">Nuclease</keyword>
<evidence type="ECO:0000256" key="2">
    <source>
        <dbReference type="ARBA" id="ARBA00022801"/>
    </source>
</evidence>
<dbReference type="EMBL" id="BLXT01002488">
    <property type="protein sequence ID" value="GFN95320.1"/>
    <property type="molecule type" value="Genomic_DNA"/>
</dbReference>
<comment type="caution">
    <text evidence="4">The sequence shown here is derived from an EMBL/GenBank/DDBJ whole genome shotgun (WGS) entry which is preliminary data.</text>
</comment>
<evidence type="ECO:0000256" key="3">
    <source>
        <dbReference type="ARBA" id="ARBA00023204"/>
    </source>
</evidence>
<keyword evidence="3" id="KW-0234">DNA repair</keyword>
<keyword evidence="1" id="KW-0227">DNA damage</keyword>